<dbReference type="EnsemblPlants" id="ONIVA10G02860.1">
    <property type="protein sequence ID" value="ONIVA10G02860.1"/>
    <property type="gene ID" value="ONIVA10G02860"/>
</dbReference>
<dbReference type="Proteomes" id="UP000006591">
    <property type="component" value="Chromosome 10"/>
</dbReference>
<dbReference type="STRING" id="4536.A0A0E0IPR4"/>
<proteinExistence type="predicted"/>
<evidence type="ECO:0000313" key="3">
    <source>
        <dbReference type="Proteomes" id="UP000006591"/>
    </source>
</evidence>
<dbReference type="AlphaFoldDB" id="A0A0E0IPR4"/>
<reference evidence="2" key="2">
    <citation type="submission" date="2018-04" db="EMBL/GenBank/DDBJ databases">
        <title>OnivRS2 (Oryza nivara Reference Sequence Version 2).</title>
        <authorList>
            <person name="Zhang J."/>
            <person name="Kudrna D."/>
            <person name="Lee S."/>
            <person name="Talag J."/>
            <person name="Rajasekar S."/>
            <person name="Welchert J."/>
            <person name="Hsing Y.-I."/>
            <person name="Wing R.A."/>
        </authorList>
    </citation>
    <scope>NUCLEOTIDE SEQUENCE [LARGE SCALE GENOMIC DNA]</scope>
</reference>
<evidence type="ECO:0000313" key="2">
    <source>
        <dbReference type="EnsemblPlants" id="ONIVA10G02860.1"/>
    </source>
</evidence>
<keyword evidence="3" id="KW-1185">Reference proteome</keyword>
<feature type="domain" description="KIB1-4 beta-propeller" evidence="1">
    <location>
        <begin position="89"/>
        <end position="377"/>
    </location>
</feature>
<dbReference type="InterPro" id="IPR036047">
    <property type="entry name" value="F-box-like_dom_sf"/>
</dbReference>
<dbReference type="HOGENOM" id="CLU_019286_9_1_1"/>
<dbReference type="PANTHER" id="PTHR33110">
    <property type="entry name" value="F-BOX/KELCH-REPEAT PROTEIN-RELATED"/>
    <property type="match status" value="1"/>
</dbReference>
<reference evidence="2" key="1">
    <citation type="submission" date="2015-04" db="UniProtKB">
        <authorList>
            <consortium name="EnsemblPlants"/>
        </authorList>
    </citation>
    <scope>IDENTIFICATION</scope>
    <source>
        <strain evidence="2">SL10</strain>
    </source>
</reference>
<accession>A0A0E0IPR4</accession>
<sequence>MAVSAASAGGSVSGGGGCGPAACAMATAQSSAWSDLRPELLDIVLHRLHSLADRIRFRAVCRPWRHIALAQPLPPLMPWLALGNGDFLIIPDGEIHRMDVPDNACCHGSCDNWLFVVHDNGLCSLMNPFTKASVQLPSLPKVAPHNELLSDAKFHMTVVPPASLNSPSDLLAAVLIRDFRDTLFSFCQPLINSGSFNGCRQGMLISGIAFCHGKLYVANPDFMLYKFDLAVSSGGNRYSSMKKMTLLREELQIWPQDIPLSKEDYHIIRRYLVECDGRLLLVRRRMQIRPFAKCDDLLETACTCWFDVFEADFTVQPCQWRRLNTLGRRALFIGKYCSKSVSSEECEEVKEDSIYFMCDYVKSDQSVDPLRDSGVFNMKTGAITPLLSRTNAALPRHFGRWCLSWFFPSEAR</sequence>
<name>A0A0E0IPR4_ORYNI</name>
<dbReference type="InterPro" id="IPR005174">
    <property type="entry name" value="KIB1-4_b-propeller"/>
</dbReference>
<dbReference type="Gene3D" id="1.20.1280.50">
    <property type="match status" value="1"/>
</dbReference>
<organism evidence="2">
    <name type="scientific">Oryza nivara</name>
    <name type="common">Indian wild rice</name>
    <name type="synonym">Oryza sativa f. spontanea</name>
    <dbReference type="NCBI Taxonomy" id="4536"/>
    <lineage>
        <taxon>Eukaryota</taxon>
        <taxon>Viridiplantae</taxon>
        <taxon>Streptophyta</taxon>
        <taxon>Embryophyta</taxon>
        <taxon>Tracheophyta</taxon>
        <taxon>Spermatophyta</taxon>
        <taxon>Magnoliopsida</taxon>
        <taxon>Liliopsida</taxon>
        <taxon>Poales</taxon>
        <taxon>Poaceae</taxon>
        <taxon>BOP clade</taxon>
        <taxon>Oryzoideae</taxon>
        <taxon>Oryzeae</taxon>
        <taxon>Oryzinae</taxon>
        <taxon>Oryza</taxon>
    </lineage>
</organism>
<dbReference type="eggNOG" id="ENOG502SVBZ">
    <property type="taxonomic scope" value="Eukaryota"/>
</dbReference>
<dbReference type="SUPFAM" id="SSF81383">
    <property type="entry name" value="F-box domain"/>
    <property type="match status" value="1"/>
</dbReference>
<protein>
    <recommendedName>
        <fullName evidence="1">KIB1-4 beta-propeller domain-containing protein</fullName>
    </recommendedName>
</protein>
<dbReference type="PANTHER" id="PTHR33110:SF36">
    <property type="entry name" value="OS06G0148600 PROTEIN"/>
    <property type="match status" value="1"/>
</dbReference>
<dbReference type="Pfam" id="PF03478">
    <property type="entry name" value="Beta-prop_KIB1-4"/>
    <property type="match status" value="1"/>
</dbReference>
<dbReference type="Gramene" id="ONIVA10G02860.1">
    <property type="protein sequence ID" value="ONIVA10G02860.1"/>
    <property type="gene ID" value="ONIVA10G02860"/>
</dbReference>
<evidence type="ECO:0000259" key="1">
    <source>
        <dbReference type="Pfam" id="PF03478"/>
    </source>
</evidence>
<dbReference type="OMA" id="RWMQIRP"/>